<feature type="region of interest" description="Disordered" evidence="1">
    <location>
        <begin position="1"/>
        <end position="136"/>
    </location>
</feature>
<dbReference type="InterPro" id="IPR005036">
    <property type="entry name" value="CBM21_dom"/>
</dbReference>
<feature type="region of interest" description="Disordered" evidence="1">
    <location>
        <begin position="583"/>
        <end position="611"/>
    </location>
</feature>
<dbReference type="GO" id="GO:0008157">
    <property type="term" value="F:protein phosphatase 1 binding"/>
    <property type="evidence" value="ECO:0007669"/>
    <property type="project" value="TreeGrafter"/>
</dbReference>
<feature type="region of interest" description="Disordered" evidence="1">
    <location>
        <begin position="502"/>
        <end position="542"/>
    </location>
</feature>
<sequence length="736" mass="80433">MPYTPPSQRSPATSKPTSPTLSRNHSYVDTPVSQSPKVSQRPALPRSVSSTSYLHKHRRSPSFPHANPTANNGTPVHGSVVESPTDARRSRGSAKTNGSIRPSPPPVNDSLIPSGAITTPPDSSDDEDRGRIIGSLKDLEEALQHINVKRTASPERNAVTKKSTDAPQLMTAARSLSAEARRIAHSRSSSEIMLSKHNIEPLDTNPAITTSSDDSDAEDDGLRMKPQLLRKKSGELVKPALRPASRRRPSSMPGTPTYSKAVHFNEEIEQVRHFLSVDRPIAVSAGSSPVETAYESENEYPFEDDAKSKTPEWEIKLANWPSSESYERQTAPVRVERIALASDNQTLVGNIACANISFQKLVVARFTLDYWKTTSEVVAEFNHDVRKKQADDGYDRFNFNIKLADQANLESKTLLLCVRYQTNGQEFWDNNHSMNYQVDFIKKAKQQQQQQQQQRKIKRSSSGGLGAIPRSRQSPLSPRPRSTAAALDDDFGHEFENKFQFGSSGRITGDAPKSAIRLKPKSKQRAQIYPDQGARRPQSGQAFSSRYDFGASLSAALTTAQTALGDRSGLKVNTADVSKGYFDRPAPLAKSHTTGAPVPGTRPDALSSDKPDLQSAEYNELIQKFCFFGTPTGRGSPKATTPSAKHPHSDGATEYIHSAQSSATSSPPSPAMPVMVDGANEVKSSRSSSPFLNRSTSPGPVTGSGPEDLLASQYQYGYNMHGRIFPERSHTPQTCV</sequence>
<organism evidence="3 4">
    <name type="scientific">Didymella rabiei</name>
    <name type="common">Chickpea ascochyta blight fungus</name>
    <name type="synonym">Mycosphaerella rabiei</name>
    <dbReference type="NCBI Taxonomy" id="5454"/>
    <lineage>
        <taxon>Eukaryota</taxon>
        <taxon>Fungi</taxon>
        <taxon>Dikarya</taxon>
        <taxon>Ascomycota</taxon>
        <taxon>Pezizomycotina</taxon>
        <taxon>Dothideomycetes</taxon>
        <taxon>Pleosporomycetidae</taxon>
        <taxon>Pleosporales</taxon>
        <taxon>Pleosporineae</taxon>
        <taxon>Didymellaceae</taxon>
        <taxon>Ascochyta</taxon>
    </lineage>
</organism>
<accession>A0A163AP60</accession>
<keyword evidence="4" id="KW-1185">Reference proteome</keyword>
<comment type="caution">
    <text evidence="3">The sequence shown here is derived from an EMBL/GenBank/DDBJ whole genome shotgun (WGS) entry which is preliminary data.</text>
</comment>
<dbReference type="PANTHER" id="PTHR12307">
    <property type="entry name" value="PROTEIN PHOSPHATASE 1 REGULATORY SUBUNIT"/>
    <property type="match status" value="1"/>
</dbReference>
<proteinExistence type="predicted"/>
<feature type="region of interest" description="Disordered" evidence="1">
    <location>
        <begin position="657"/>
        <end position="676"/>
    </location>
</feature>
<dbReference type="GO" id="GO:2001069">
    <property type="term" value="F:glycogen binding"/>
    <property type="evidence" value="ECO:0007669"/>
    <property type="project" value="TreeGrafter"/>
</dbReference>
<dbReference type="InterPro" id="IPR050782">
    <property type="entry name" value="PP1_regulatory_subunit_3"/>
</dbReference>
<dbReference type="InterPro" id="IPR038175">
    <property type="entry name" value="CBM21_dom_sf"/>
</dbReference>
<dbReference type="Pfam" id="PF03370">
    <property type="entry name" value="CBM_21"/>
    <property type="match status" value="1"/>
</dbReference>
<dbReference type="Gene3D" id="2.60.40.2440">
    <property type="entry name" value="Carbohydrate binding type-21 domain"/>
    <property type="match status" value="1"/>
</dbReference>
<dbReference type="GO" id="GO:0005979">
    <property type="term" value="P:regulation of glycogen biosynthetic process"/>
    <property type="evidence" value="ECO:0007669"/>
    <property type="project" value="TreeGrafter"/>
</dbReference>
<feature type="region of interest" description="Disordered" evidence="1">
    <location>
        <begin position="443"/>
        <end position="489"/>
    </location>
</feature>
<evidence type="ECO:0000313" key="3">
    <source>
        <dbReference type="EMBL" id="KZM21301.1"/>
    </source>
</evidence>
<feature type="region of interest" description="Disordered" evidence="1">
    <location>
        <begin position="681"/>
        <end position="708"/>
    </location>
</feature>
<name>A0A163AP60_DIDRA</name>
<dbReference type="Proteomes" id="UP000076837">
    <property type="component" value="Unassembled WGS sequence"/>
</dbReference>
<feature type="region of interest" description="Disordered" evidence="1">
    <location>
        <begin position="148"/>
        <end position="197"/>
    </location>
</feature>
<evidence type="ECO:0000256" key="1">
    <source>
        <dbReference type="SAM" id="MobiDB-lite"/>
    </source>
</evidence>
<dbReference type="PANTHER" id="PTHR12307:SF36">
    <property type="entry name" value="GLYCOGEN-BINDING SUBUNIT 76A"/>
    <property type="match status" value="1"/>
</dbReference>
<dbReference type="PROSITE" id="PS51159">
    <property type="entry name" value="CBM21"/>
    <property type="match status" value="1"/>
</dbReference>
<feature type="domain" description="CBM21" evidence="2">
    <location>
        <begin position="327"/>
        <end position="439"/>
    </location>
</feature>
<evidence type="ECO:0000259" key="2">
    <source>
        <dbReference type="PROSITE" id="PS51159"/>
    </source>
</evidence>
<protein>
    <recommendedName>
        <fullName evidence="2">CBM21 domain-containing protein</fullName>
    </recommendedName>
</protein>
<dbReference type="GO" id="GO:0000164">
    <property type="term" value="C:protein phosphatase type 1 complex"/>
    <property type="evidence" value="ECO:0007669"/>
    <property type="project" value="TreeGrafter"/>
</dbReference>
<feature type="compositionally biased region" description="Polar residues" evidence="1">
    <location>
        <begin position="1"/>
        <end position="38"/>
    </location>
</feature>
<evidence type="ECO:0000313" key="4">
    <source>
        <dbReference type="Proteomes" id="UP000076837"/>
    </source>
</evidence>
<dbReference type="AlphaFoldDB" id="A0A163AP60"/>
<dbReference type="EMBL" id="JYNV01000252">
    <property type="protein sequence ID" value="KZM21301.1"/>
    <property type="molecule type" value="Genomic_DNA"/>
</dbReference>
<reference evidence="3 4" key="1">
    <citation type="journal article" date="2016" name="Sci. Rep.">
        <title>Draft genome sequencing and secretome analysis of fungal phytopathogen Ascochyta rabiei provides insight into the necrotrophic effector repertoire.</title>
        <authorList>
            <person name="Verma S."/>
            <person name="Gazara R.K."/>
            <person name="Nizam S."/>
            <person name="Parween S."/>
            <person name="Chattopadhyay D."/>
            <person name="Verma P.K."/>
        </authorList>
    </citation>
    <scope>NUCLEOTIDE SEQUENCE [LARGE SCALE GENOMIC DNA]</scope>
    <source>
        <strain evidence="3 4">ArDII</strain>
    </source>
</reference>
<dbReference type="STRING" id="5454.A0A163AP60"/>
<feature type="compositionally biased region" description="Low complexity" evidence="1">
    <location>
        <begin position="685"/>
        <end position="698"/>
    </location>
</feature>
<gene>
    <name evidence="3" type="ORF">ST47_g7597</name>
</gene>
<feature type="compositionally biased region" description="Low complexity" evidence="1">
    <location>
        <begin position="469"/>
        <end position="482"/>
    </location>
</feature>